<dbReference type="InterPro" id="IPR016047">
    <property type="entry name" value="M23ase_b-sheet_dom"/>
</dbReference>
<protein>
    <submittedName>
        <fullName evidence="3">Peptidoglycan DD-metalloendopeptidase family protein</fullName>
    </submittedName>
</protein>
<dbReference type="PANTHER" id="PTHR21666:SF270">
    <property type="entry name" value="MUREIN HYDROLASE ACTIVATOR ENVC"/>
    <property type="match status" value="1"/>
</dbReference>
<dbReference type="InterPro" id="IPR011055">
    <property type="entry name" value="Dup_hybrid_motif"/>
</dbReference>
<dbReference type="InterPro" id="IPR036365">
    <property type="entry name" value="PGBD-like_sf"/>
</dbReference>
<evidence type="ECO:0000259" key="1">
    <source>
        <dbReference type="Pfam" id="PF01471"/>
    </source>
</evidence>
<sequence>MVALSNVRFGKRNEDVRTVQKALIKRGRKIPDGATGLFGEQTKAAYRAEQRAQGFKGADADGIPGCTSLTTLGRLTGFKVDCKGARPAPRPSGKGGRVTSPVPGHKVSFPFFARGDYAWKPDGVGRHTGQDFAARSGVPVIAVRGGTIAWSNNKGGAYGQWVGLAADNGHVYTYCHLSQRQVRTGQRVGAGQQLGKVGSTGNSSGPHLHFEMSKGRSWSYGEVARPSW</sequence>
<dbReference type="EMBL" id="JBBKAK010000001">
    <property type="protein sequence ID" value="MEJ8672267.1"/>
    <property type="molecule type" value="Genomic_DNA"/>
</dbReference>
<evidence type="ECO:0000313" key="4">
    <source>
        <dbReference type="Proteomes" id="UP001376459"/>
    </source>
</evidence>
<evidence type="ECO:0000313" key="3">
    <source>
        <dbReference type="EMBL" id="MEJ8672267.1"/>
    </source>
</evidence>
<name>A0ABU8UTP7_9ACTN</name>
<accession>A0ABU8UTP7</accession>
<gene>
    <name evidence="3" type="ORF">WKI71_39815</name>
</gene>
<feature type="domain" description="Peptidoglycan binding-like" evidence="1">
    <location>
        <begin position="12"/>
        <end position="65"/>
    </location>
</feature>
<keyword evidence="4" id="KW-1185">Reference proteome</keyword>
<dbReference type="InterPro" id="IPR050570">
    <property type="entry name" value="Cell_wall_metabolism_enzyme"/>
</dbReference>
<dbReference type="Gene3D" id="1.10.101.10">
    <property type="entry name" value="PGBD-like superfamily/PGBD"/>
    <property type="match status" value="1"/>
</dbReference>
<dbReference type="CDD" id="cd12797">
    <property type="entry name" value="M23_peptidase"/>
    <property type="match status" value="1"/>
</dbReference>
<dbReference type="PANTHER" id="PTHR21666">
    <property type="entry name" value="PEPTIDASE-RELATED"/>
    <property type="match status" value="1"/>
</dbReference>
<comment type="caution">
    <text evidence="3">The sequence shown here is derived from an EMBL/GenBank/DDBJ whole genome shotgun (WGS) entry which is preliminary data.</text>
</comment>
<dbReference type="Proteomes" id="UP001376459">
    <property type="component" value="Unassembled WGS sequence"/>
</dbReference>
<organism evidence="3 4">
    <name type="scientific">Streptomyces machairae</name>
    <dbReference type="NCBI Taxonomy" id="3134109"/>
    <lineage>
        <taxon>Bacteria</taxon>
        <taxon>Bacillati</taxon>
        <taxon>Actinomycetota</taxon>
        <taxon>Actinomycetes</taxon>
        <taxon>Kitasatosporales</taxon>
        <taxon>Streptomycetaceae</taxon>
        <taxon>Streptomyces</taxon>
    </lineage>
</organism>
<proteinExistence type="predicted"/>
<dbReference type="Gene3D" id="2.70.70.10">
    <property type="entry name" value="Glucose Permease (Domain IIA)"/>
    <property type="match status" value="1"/>
</dbReference>
<dbReference type="Pfam" id="PF01551">
    <property type="entry name" value="Peptidase_M23"/>
    <property type="match status" value="1"/>
</dbReference>
<dbReference type="InterPro" id="IPR002477">
    <property type="entry name" value="Peptidoglycan-bd-like"/>
</dbReference>
<evidence type="ECO:0000259" key="2">
    <source>
        <dbReference type="Pfam" id="PF01551"/>
    </source>
</evidence>
<dbReference type="SUPFAM" id="SSF51261">
    <property type="entry name" value="Duplicated hybrid motif"/>
    <property type="match status" value="1"/>
</dbReference>
<dbReference type="SUPFAM" id="SSF47090">
    <property type="entry name" value="PGBD-like"/>
    <property type="match status" value="1"/>
</dbReference>
<dbReference type="InterPro" id="IPR036366">
    <property type="entry name" value="PGBDSf"/>
</dbReference>
<feature type="domain" description="M23ase beta-sheet core" evidence="2">
    <location>
        <begin position="126"/>
        <end position="215"/>
    </location>
</feature>
<dbReference type="Pfam" id="PF01471">
    <property type="entry name" value="PG_binding_1"/>
    <property type="match status" value="1"/>
</dbReference>
<reference evidence="3 4" key="1">
    <citation type="submission" date="2024-03" db="EMBL/GenBank/DDBJ databases">
        <title>Novel Streptomyces species of biotechnological and ecological value are a feature of Machair soil.</title>
        <authorList>
            <person name="Prole J.R."/>
            <person name="Goodfellow M."/>
            <person name="Allenby N."/>
            <person name="Ward A.C."/>
        </authorList>
    </citation>
    <scope>NUCLEOTIDE SEQUENCE [LARGE SCALE GENOMIC DNA]</scope>
    <source>
        <strain evidence="3 4">MS1.AVA.1</strain>
    </source>
</reference>